<dbReference type="InterPro" id="IPR036388">
    <property type="entry name" value="WH-like_DNA-bd_sf"/>
</dbReference>
<evidence type="ECO:0000259" key="7">
    <source>
        <dbReference type="Pfam" id="PF00931"/>
    </source>
</evidence>
<keyword evidence="2" id="KW-0433">Leucine-rich repeat</keyword>
<dbReference type="SUPFAM" id="SSF52058">
    <property type="entry name" value="L domain-like"/>
    <property type="match status" value="1"/>
</dbReference>
<keyword evidence="6" id="KW-0067">ATP-binding</keyword>
<dbReference type="GO" id="GO:0043531">
    <property type="term" value="F:ADP binding"/>
    <property type="evidence" value="ECO:0007669"/>
    <property type="project" value="InterPro"/>
</dbReference>
<dbReference type="InterPro" id="IPR002182">
    <property type="entry name" value="NB-ARC"/>
</dbReference>
<dbReference type="Gene3D" id="1.10.8.430">
    <property type="entry name" value="Helical domain of apoptotic protease-activating factors"/>
    <property type="match status" value="1"/>
</dbReference>
<evidence type="ECO:0000313" key="13">
    <source>
        <dbReference type="Proteomes" id="UP001293254"/>
    </source>
</evidence>
<dbReference type="Gene3D" id="3.40.50.300">
    <property type="entry name" value="P-loop containing nucleotide triphosphate hydrolases"/>
    <property type="match status" value="1"/>
</dbReference>
<dbReference type="Pfam" id="PF23559">
    <property type="entry name" value="WHD_DRP"/>
    <property type="match status" value="1"/>
</dbReference>
<organism evidence="12 13">
    <name type="scientific">Sesamum alatum</name>
    <dbReference type="NCBI Taxonomy" id="300844"/>
    <lineage>
        <taxon>Eukaryota</taxon>
        <taxon>Viridiplantae</taxon>
        <taxon>Streptophyta</taxon>
        <taxon>Embryophyta</taxon>
        <taxon>Tracheophyta</taxon>
        <taxon>Spermatophyta</taxon>
        <taxon>Magnoliopsida</taxon>
        <taxon>eudicotyledons</taxon>
        <taxon>Gunneridae</taxon>
        <taxon>Pentapetalae</taxon>
        <taxon>asterids</taxon>
        <taxon>lamiids</taxon>
        <taxon>Lamiales</taxon>
        <taxon>Pedaliaceae</taxon>
        <taxon>Sesamum</taxon>
    </lineage>
</organism>
<dbReference type="AlphaFoldDB" id="A0AAE2CLI0"/>
<dbReference type="SUPFAM" id="SSF52540">
    <property type="entry name" value="P-loop containing nucleoside triphosphate hydrolases"/>
    <property type="match status" value="1"/>
</dbReference>
<keyword evidence="5" id="KW-0611">Plant defense</keyword>
<dbReference type="InterPro" id="IPR058922">
    <property type="entry name" value="WHD_DRP"/>
</dbReference>
<dbReference type="PANTHER" id="PTHR36766">
    <property type="entry name" value="PLANT BROAD-SPECTRUM MILDEW RESISTANCE PROTEIN RPW8"/>
    <property type="match status" value="1"/>
</dbReference>
<evidence type="ECO:0000259" key="11">
    <source>
        <dbReference type="Pfam" id="PF25019"/>
    </source>
</evidence>
<dbReference type="InterPro" id="IPR057135">
    <property type="entry name" value="At4g27190-like_LRR"/>
</dbReference>
<dbReference type="FunFam" id="3.40.50.300:FF:001091">
    <property type="entry name" value="Probable disease resistance protein At1g61300"/>
    <property type="match status" value="1"/>
</dbReference>
<dbReference type="Pfam" id="PF18052">
    <property type="entry name" value="Rx_N"/>
    <property type="match status" value="1"/>
</dbReference>
<evidence type="ECO:0000259" key="8">
    <source>
        <dbReference type="Pfam" id="PF18052"/>
    </source>
</evidence>
<evidence type="ECO:0000259" key="9">
    <source>
        <dbReference type="Pfam" id="PF23247"/>
    </source>
</evidence>
<dbReference type="EMBL" id="JACGWO010000005">
    <property type="protein sequence ID" value="KAK4426587.1"/>
    <property type="molecule type" value="Genomic_DNA"/>
</dbReference>
<accession>A0AAE2CLI0</accession>
<name>A0AAE2CLI0_9LAMI</name>
<dbReference type="CDD" id="cd14798">
    <property type="entry name" value="RX-CC_like"/>
    <property type="match status" value="1"/>
</dbReference>
<feature type="domain" description="R13L1/DRL21-like LRR repeat region" evidence="11">
    <location>
        <begin position="1034"/>
        <end position="1099"/>
    </location>
</feature>
<dbReference type="Proteomes" id="UP001293254">
    <property type="component" value="Unassembled WGS sequence"/>
</dbReference>
<dbReference type="InterPro" id="IPR038005">
    <property type="entry name" value="RX-like_CC"/>
</dbReference>
<dbReference type="InterPro" id="IPR041118">
    <property type="entry name" value="Rx_N"/>
</dbReference>
<dbReference type="PANTHER" id="PTHR36766:SF47">
    <property type="entry name" value="NB-ARC DOMAIN-CONTAINING PROTEIN"/>
    <property type="match status" value="1"/>
</dbReference>
<dbReference type="FunFam" id="1.10.10.10:FF:000322">
    <property type="entry name" value="Probable disease resistance protein At1g63360"/>
    <property type="match status" value="1"/>
</dbReference>
<dbReference type="Pfam" id="PF00931">
    <property type="entry name" value="NB-ARC"/>
    <property type="match status" value="1"/>
</dbReference>
<dbReference type="PRINTS" id="PR00364">
    <property type="entry name" value="DISEASERSIST"/>
</dbReference>
<feature type="domain" description="Disease resistance protein At4g27190-like leucine-rich repeats" evidence="9">
    <location>
        <begin position="895"/>
        <end position="1004"/>
    </location>
</feature>
<dbReference type="Pfam" id="PF23247">
    <property type="entry name" value="LRR_RPS2"/>
    <property type="match status" value="1"/>
</dbReference>
<evidence type="ECO:0000259" key="10">
    <source>
        <dbReference type="Pfam" id="PF23559"/>
    </source>
</evidence>
<dbReference type="Gene3D" id="1.10.10.10">
    <property type="entry name" value="Winged helix-like DNA-binding domain superfamily/Winged helix DNA-binding domain"/>
    <property type="match status" value="1"/>
</dbReference>
<comment type="similarity">
    <text evidence="1">Belongs to the disease resistance NB-LRR family.</text>
</comment>
<comment type="caution">
    <text evidence="12">The sequence shown here is derived from an EMBL/GenBank/DDBJ whole genome shotgun (WGS) entry which is preliminary data.</text>
</comment>
<feature type="domain" description="R13L1/DRL21-like LRR repeat region" evidence="11">
    <location>
        <begin position="684"/>
        <end position="809"/>
    </location>
</feature>
<evidence type="ECO:0000256" key="2">
    <source>
        <dbReference type="ARBA" id="ARBA00022614"/>
    </source>
</evidence>
<protein>
    <submittedName>
        <fullName evidence="12">Disease resistance protein RGA1</fullName>
    </submittedName>
</protein>
<feature type="domain" description="Disease resistance N-terminal" evidence="8">
    <location>
        <begin position="9"/>
        <end position="96"/>
    </location>
</feature>
<dbReference type="Gene3D" id="3.80.10.10">
    <property type="entry name" value="Ribonuclease Inhibitor"/>
    <property type="match status" value="3"/>
</dbReference>
<dbReference type="InterPro" id="IPR027417">
    <property type="entry name" value="P-loop_NTPase"/>
</dbReference>
<evidence type="ECO:0000256" key="3">
    <source>
        <dbReference type="ARBA" id="ARBA00022737"/>
    </source>
</evidence>
<reference evidence="12" key="2">
    <citation type="journal article" date="2024" name="Plant">
        <title>Genomic evolution and insights into agronomic trait innovations of Sesamum species.</title>
        <authorList>
            <person name="Miao H."/>
            <person name="Wang L."/>
            <person name="Qu L."/>
            <person name="Liu H."/>
            <person name="Sun Y."/>
            <person name="Le M."/>
            <person name="Wang Q."/>
            <person name="Wei S."/>
            <person name="Zheng Y."/>
            <person name="Lin W."/>
            <person name="Duan Y."/>
            <person name="Cao H."/>
            <person name="Xiong S."/>
            <person name="Wang X."/>
            <person name="Wei L."/>
            <person name="Li C."/>
            <person name="Ma Q."/>
            <person name="Ju M."/>
            <person name="Zhao R."/>
            <person name="Li G."/>
            <person name="Mu C."/>
            <person name="Tian Q."/>
            <person name="Mei H."/>
            <person name="Zhang T."/>
            <person name="Gao T."/>
            <person name="Zhang H."/>
        </authorList>
    </citation>
    <scope>NUCLEOTIDE SEQUENCE</scope>
    <source>
        <strain evidence="12">3651</strain>
    </source>
</reference>
<evidence type="ECO:0000256" key="1">
    <source>
        <dbReference type="ARBA" id="ARBA00008894"/>
    </source>
</evidence>
<dbReference type="GO" id="GO:0051607">
    <property type="term" value="P:defense response to virus"/>
    <property type="evidence" value="ECO:0007669"/>
    <property type="project" value="UniProtKB-ARBA"/>
</dbReference>
<dbReference type="GO" id="GO:0005524">
    <property type="term" value="F:ATP binding"/>
    <property type="evidence" value="ECO:0007669"/>
    <property type="project" value="UniProtKB-KW"/>
</dbReference>
<dbReference type="Pfam" id="PF25019">
    <property type="entry name" value="LRR_R13L1-DRL21"/>
    <property type="match status" value="2"/>
</dbReference>
<dbReference type="InterPro" id="IPR042197">
    <property type="entry name" value="Apaf_helical"/>
</dbReference>
<gene>
    <name evidence="12" type="ORF">Salat_1427300</name>
</gene>
<dbReference type="InterPro" id="IPR056789">
    <property type="entry name" value="LRR_R13L1-DRL21"/>
</dbReference>
<evidence type="ECO:0000256" key="6">
    <source>
        <dbReference type="ARBA" id="ARBA00022840"/>
    </source>
</evidence>
<dbReference type="Gene3D" id="1.20.5.4130">
    <property type="match status" value="1"/>
</dbReference>
<evidence type="ECO:0000313" key="12">
    <source>
        <dbReference type="EMBL" id="KAK4426587.1"/>
    </source>
</evidence>
<sequence>MADGLVSAVVETVLGILSSAALQEIGAIWGLKNELDSLESILRTVQLVLQDAETKQRKSQALQNWLWKLRHAAYDAENVLDRVATEGLRQRADSGRGMQHRLNSFFSLRNPLLFRLEMVQEVRKIRGKLDAVAEERLKFNLGEGVVENRFGETLESRQTSSLVNELEIYGRDEEKEMIVEKMLDRMRDELSVYAIWGMGGLGKTTLAQMIYNDERMVRCFELRLWVCVSDDFSIQRLVKAIIESIDGGVCNISELDPLQCRLQEGLRGKRFLLVLDDVWNENHVMWDRLRDVLRCGSMGSMVMVTTRIEKVALMMATIGVHQIGCLSEEDSWSLFKQRAFTTGDGEENFVAIGKAIVKKCGGVPLAIKALGSLMRFKFHESEWLAVKESEIWHLSDDENGILPALRLSYDNLVPQMRQCFAYCCLFPKDHVMEENQLIQLWMANGFVPSEGQTDLQHTGRFIFKELVWRSFLQEVEKNSRGYMTCKMHDLMHDLAASIMRHEAYILEHEKVMMMNTPKTLLHLSFGSGPFKAAANNKNKPKFPTVGSLRSLITHYDNIPAEDLSSIISKQQYLRALDVRPHGNREILLNLACRLEHLRYLAMSCTNIKRLPESLTRLLNLQTLKLTNSAGLLELPKGLKVMKNLWFLEIKSFHSLLCTPPRLGELTCLRELSIFIVGQDMSHQIAQLKELNLGGKLSIQRLENVSNIEEAKSAKLIMKNDLTSLRLSWTKGIKKNSKEYYEEVLEGLQPHHSLEAICIKSYQGSRFPNWMSTVALKNLKKITLGNCRRCEHLPPLGKLPYLTNLTLRTMNSVECLDTELYDNGERPFPALTTLTISDMRNLEEWSTTNSVESFPCLKDLEIRKCPKLCDLPCSPTLRHLDISGSSATLLGSLAFLTSLTSLYLSDFGELVVFPPGLLQNHTALERLDISFLTITTLSNVLDNLSALKKLYLRNCSHLESLPPGLKNLKSLEILVVHRCNGLRSFPADILEGLSSLRVLSIEDCKKLKPLSGPPRRATAPQVLRLFVLPELEHLPESLQRLTSLRELEINNCEGLFSLPHWMGSLESLSVLKILYCKNLKSLPDGIKNLKSLRKLEIGECPELEKRCKKPKGVDWPKISHIPNIIITWNAVQWLDE</sequence>
<evidence type="ECO:0000256" key="4">
    <source>
        <dbReference type="ARBA" id="ARBA00022741"/>
    </source>
</evidence>
<reference evidence="12" key="1">
    <citation type="submission" date="2020-06" db="EMBL/GenBank/DDBJ databases">
        <authorList>
            <person name="Li T."/>
            <person name="Hu X."/>
            <person name="Zhang T."/>
            <person name="Song X."/>
            <person name="Zhang H."/>
            <person name="Dai N."/>
            <person name="Sheng W."/>
            <person name="Hou X."/>
            <person name="Wei L."/>
        </authorList>
    </citation>
    <scope>NUCLEOTIDE SEQUENCE</scope>
    <source>
        <strain evidence="12">3651</strain>
        <tissue evidence="12">Leaf</tissue>
    </source>
</reference>
<feature type="domain" description="Disease resistance protein winged helix" evidence="10">
    <location>
        <begin position="425"/>
        <end position="495"/>
    </location>
</feature>
<evidence type="ECO:0000256" key="5">
    <source>
        <dbReference type="ARBA" id="ARBA00022821"/>
    </source>
</evidence>
<dbReference type="InterPro" id="IPR032675">
    <property type="entry name" value="LRR_dom_sf"/>
</dbReference>
<keyword evidence="3" id="KW-0677">Repeat</keyword>
<keyword evidence="4" id="KW-0547">Nucleotide-binding</keyword>
<feature type="domain" description="NB-ARC" evidence="7">
    <location>
        <begin position="176"/>
        <end position="341"/>
    </location>
</feature>
<proteinExistence type="inferred from homology"/>
<dbReference type="SUPFAM" id="SSF52047">
    <property type="entry name" value="RNI-like"/>
    <property type="match status" value="1"/>
</dbReference>
<keyword evidence="13" id="KW-1185">Reference proteome</keyword>